<dbReference type="InterPro" id="IPR014975">
    <property type="entry name" value="DUF1836"/>
</dbReference>
<accession>A0A1G6D3C3</accession>
<dbReference type="Pfam" id="PF08876">
    <property type="entry name" value="DUF1836"/>
    <property type="match status" value="1"/>
</dbReference>
<dbReference type="PANTHER" id="PTHR40056">
    <property type="entry name" value="HYPOTHETICAL CYTOSOLIC PROTEIN"/>
    <property type="match status" value="1"/>
</dbReference>
<sequence length="148" mass="16637">MPTPYPKWEELPEIDLYLDQVLLYVNQVTSSAISQNDKLLTASMVNNYVKHGHLSKPLKKKYNRSQVARLIVVTALKNVFAIQEICQTLELLTAANGSQESYDGFVTCMNDAGNEQLPEVVVSACETLKLYYKTHELVEKLGGKTNEN</sequence>
<dbReference type="AlphaFoldDB" id="A0A1G6D3C3"/>
<dbReference type="PANTHER" id="PTHR40056:SF1">
    <property type="entry name" value="DUF1836 DOMAIN-CONTAINING PROTEIN"/>
    <property type="match status" value="1"/>
</dbReference>
<evidence type="ECO:0000313" key="2">
    <source>
        <dbReference type="Proteomes" id="UP000182508"/>
    </source>
</evidence>
<dbReference type="eggNOG" id="COG0789">
    <property type="taxonomic scope" value="Bacteria"/>
</dbReference>
<name>A0A1G6D3C3_9STRE</name>
<dbReference type="EMBL" id="FMXP01000031">
    <property type="protein sequence ID" value="SDB39672.1"/>
    <property type="molecule type" value="Genomic_DNA"/>
</dbReference>
<protein>
    <recommendedName>
        <fullName evidence="3">DUF1836 domain-containing protein</fullName>
    </recommendedName>
</protein>
<gene>
    <name evidence="1" type="ORF">SAMN02910293_01955</name>
</gene>
<evidence type="ECO:0000313" key="1">
    <source>
        <dbReference type="EMBL" id="SDB39672.1"/>
    </source>
</evidence>
<reference evidence="1 2" key="1">
    <citation type="submission" date="2016-10" db="EMBL/GenBank/DDBJ databases">
        <authorList>
            <person name="de Groot N.N."/>
        </authorList>
    </citation>
    <scope>NUCLEOTIDE SEQUENCE [LARGE SCALE GENOMIC DNA]</scope>
    <source>
        <strain evidence="1 2">A-4</strain>
    </source>
</reference>
<dbReference type="RefSeq" id="WP_018164234.1">
    <property type="nucleotide sequence ID" value="NZ_FMXP01000031.1"/>
</dbReference>
<dbReference type="STRING" id="439219.SAMN02910293_01955"/>
<evidence type="ECO:0008006" key="3">
    <source>
        <dbReference type="Google" id="ProtNLM"/>
    </source>
</evidence>
<organism evidence="1 2">
    <name type="scientific">Streptococcus henryi</name>
    <dbReference type="NCBI Taxonomy" id="439219"/>
    <lineage>
        <taxon>Bacteria</taxon>
        <taxon>Bacillati</taxon>
        <taxon>Bacillota</taxon>
        <taxon>Bacilli</taxon>
        <taxon>Lactobacillales</taxon>
        <taxon>Streptococcaceae</taxon>
        <taxon>Streptococcus</taxon>
    </lineage>
</organism>
<proteinExistence type="predicted"/>
<dbReference type="Proteomes" id="UP000182508">
    <property type="component" value="Unassembled WGS sequence"/>
</dbReference>
<keyword evidence="2" id="KW-1185">Reference proteome</keyword>